<comment type="caution">
    <text evidence="6">The sequence shown here is derived from an EMBL/GenBank/DDBJ whole genome shotgun (WGS) entry which is preliminary data.</text>
</comment>
<evidence type="ECO:0000256" key="3">
    <source>
        <dbReference type="ARBA" id="ARBA00022989"/>
    </source>
</evidence>
<feature type="transmembrane region" description="Helical" evidence="5">
    <location>
        <begin position="168"/>
        <end position="191"/>
    </location>
</feature>
<protein>
    <recommendedName>
        <fullName evidence="8">RTA1 domain protein</fullName>
    </recommendedName>
</protein>
<reference evidence="6" key="1">
    <citation type="submission" date="2022-07" db="EMBL/GenBank/DDBJ databases">
        <title>Taxonomy of Aspergillus series Nigri: significant species reduction supported by multi-species coalescent approaches.</title>
        <authorList>
            <person name="Bian C."/>
            <person name="Kusuya Y."/>
            <person name="Sklenar F."/>
            <person name="D'hooge E."/>
            <person name="Yaguchi T."/>
            <person name="Takahashi H."/>
            <person name="Hubka V."/>
        </authorList>
    </citation>
    <scope>NUCLEOTIDE SEQUENCE</scope>
    <source>
        <strain evidence="6">CBS 733.88</strain>
    </source>
</reference>
<evidence type="ECO:0008006" key="8">
    <source>
        <dbReference type="Google" id="ProtNLM"/>
    </source>
</evidence>
<feature type="transmembrane region" description="Helical" evidence="5">
    <location>
        <begin position="131"/>
        <end position="156"/>
    </location>
</feature>
<evidence type="ECO:0000256" key="2">
    <source>
        <dbReference type="ARBA" id="ARBA00022692"/>
    </source>
</evidence>
<dbReference type="Proteomes" id="UP001143548">
    <property type="component" value="Unassembled WGS sequence"/>
</dbReference>
<dbReference type="InterPro" id="IPR007568">
    <property type="entry name" value="RTA1"/>
</dbReference>
<keyword evidence="4 5" id="KW-0472">Membrane</keyword>
<dbReference type="Pfam" id="PF04479">
    <property type="entry name" value="RTA1"/>
    <property type="match status" value="1"/>
</dbReference>
<sequence>MSLWARETTATGGDYKTAVWAYYRYYPSEAAAILFTVLFLLTTAAHLYQLFRRRTWIFIPFVIGGFFEWVGYIGRILSSRESPNWSMGPYIQQTLLLLLAPALFAASAYMILGRVVMLLGAEHLCIFRKKWLTKFFVCGDILSFTVQAAGGGVMASGSLTAVHNGEKIVIAGLVIQILFFGLFIVTCGTFHRRVNRYPTEESKQLDSTWRKILHVLYAVNLLIMIRSVFRLIEYAMGNNGYLLRHEAFLYVFDGVPMLAVMILFNVVHPSSLIPGRSRRSGRKNIEMNPTV</sequence>
<dbReference type="GO" id="GO:0016020">
    <property type="term" value="C:membrane"/>
    <property type="evidence" value="ECO:0007669"/>
    <property type="project" value="UniProtKB-SubCell"/>
</dbReference>
<evidence type="ECO:0000256" key="4">
    <source>
        <dbReference type="ARBA" id="ARBA00023136"/>
    </source>
</evidence>
<name>A0A9W5YZ43_9EURO</name>
<feature type="transmembrane region" description="Helical" evidence="5">
    <location>
        <begin position="212"/>
        <end position="232"/>
    </location>
</feature>
<dbReference type="PANTHER" id="PTHR31465">
    <property type="entry name" value="PROTEIN RTA1-RELATED"/>
    <property type="match status" value="1"/>
</dbReference>
<keyword evidence="2 5" id="KW-0812">Transmembrane</keyword>
<dbReference type="EMBL" id="BROQ01000104">
    <property type="protein sequence ID" value="GKZ25156.1"/>
    <property type="molecule type" value="Genomic_DNA"/>
</dbReference>
<evidence type="ECO:0000313" key="7">
    <source>
        <dbReference type="Proteomes" id="UP001143548"/>
    </source>
</evidence>
<dbReference type="PANTHER" id="PTHR31465:SF1">
    <property type="entry name" value="PROTEIN RTA1-RELATED"/>
    <property type="match status" value="1"/>
</dbReference>
<dbReference type="AlphaFoldDB" id="A0A9W5YZ43"/>
<evidence type="ECO:0000256" key="5">
    <source>
        <dbReference type="SAM" id="Phobius"/>
    </source>
</evidence>
<evidence type="ECO:0000256" key="1">
    <source>
        <dbReference type="ARBA" id="ARBA00004141"/>
    </source>
</evidence>
<evidence type="ECO:0000313" key="6">
    <source>
        <dbReference type="EMBL" id="GKZ25156.1"/>
    </source>
</evidence>
<proteinExistence type="predicted"/>
<feature type="transmembrane region" description="Helical" evidence="5">
    <location>
        <begin position="55"/>
        <end position="74"/>
    </location>
</feature>
<comment type="subcellular location">
    <subcellularLocation>
        <location evidence="1">Membrane</location>
        <topology evidence="1">Multi-pass membrane protein</topology>
    </subcellularLocation>
</comment>
<feature type="transmembrane region" description="Helical" evidence="5">
    <location>
        <begin position="30"/>
        <end position="48"/>
    </location>
</feature>
<organism evidence="6 7">
    <name type="scientific">Aspergillus brasiliensis</name>
    <dbReference type="NCBI Taxonomy" id="319629"/>
    <lineage>
        <taxon>Eukaryota</taxon>
        <taxon>Fungi</taxon>
        <taxon>Dikarya</taxon>
        <taxon>Ascomycota</taxon>
        <taxon>Pezizomycotina</taxon>
        <taxon>Eurotiomycetes</taxon>
        <taxon>Eurotiomycetidae</taxon>
        <taxon>Eurotiales</taxon>
        <taxon>Aspergillaceae</taxon>
        <taxon>Aspergillus</taxon>
        <taxon>Aspergillus subgen. Circumdati</taxon>
    </lineage>
</organism>
<keyword evidence="3 5" id="KW-1133">Transmembrane helix</keyword>
<feature type="transmembrane region" description="Helical" evidence="5">
    <location>
        <begin position="247"/>
        <end position="267"/>
    </location>
</feature>
<feature type="transmembrane region" description="Helical" evidence="5">
    <location>
        <begin position="94"/>
        <end position="119"/>
    </location>
</feature>
<accession>A0A9W5YZ43</accession>
<gene>
    <name evidence="6" type="ORF">AbraCBS73388_000604</name>
</gene>